<keyword evidence="7 10" id="KW-1133">Transmembrane helix</keyword>
<keyword evidence="8 10" id="KW-0472">Membrane</keyword>
<dbReference type="GO" id="GO:0006078">
    <property type="term" value="P:(1-&gt;6)-beta-D-glucan biosynthetic process"/>
    <property type="evidence" value="ECO:0007669"/>
    <property type="project" value="TreeGrafter"/>
</dbReference>
<organism evidence="13 14">
    <name type="scientific">[Candida] railenensis</name>
    <dbReference type="NCBI Taxonomy" id="45579"/>
    <lineage>
        <taxon>Eukaryota</taxon>
        <taxon>Fungi</taxon>
        <taxon>Dikarya</taxon>
        <taxon>Ascomycota</taxon>
        <taxon>Saccharomycotina</taxon>
        <taxon>Pichiomycetes</taxon>
        <taxon>Debaryomycetaceae</taxon>
        <taxon>Kurtzmaniella</taxon>
    </lineage>
</organism>
<gene>
    <name evidence="13" type="ORF">CLIB1423_09S00716</name>
</gene>
<evidence type="ECO:0000256" key="9">
    <source>
        <dbReference type="ARBA" id="ARBA00023316"/>
    </source>
</evidence>
<accession>A0A9P0QR12</accession>
<name>A0A9P0QR12_9ASCO</name>
<keyword evidence="14" id="KW-1185">Reference proteome</keyword>
<feature type="domain" description="V-type proton ATPase subunit S1/VOA1 transmembrane" evidence="12">
    <location>
        <begin position="262"/>
        <end position="300"/>
    </location>
</feature>
<dbReference type="OrthoDB" id="9985059at2759"/>
<proteinExistence type="inferred from homology"/>
<dbReference type="GO" id="GO:0005789">
    <property type="term" value="C:endoplasmic reticulum membrane"/>
    <property type="evidence" value="ECO:0007669"/>
    <property type="project" value="UniProtKB-SubCell"/>
</dbReference>
<dbReference type="InterPro" id="IPR046756">
    <property type="entry name" value="VAS1/VOA1_TM"/>
</dbReference>
<evidence type="ECO:0000313" key="13">
    <source>
        <dbReference type="EMBL" id="CAH2353006.1"/>
    </source>
</evidence>
<evidence type="ECO:0000313" key="14">
    <source>
        <dbReference type="Proteomes" id="UP000837801"/>
    </source>
</evidence>
<feature type="chain" id="PRO_5040159040" description="Protein BIG1" evidence="11">
    <location>
        <begin position="16"/>
        <end position="309"/>
    </location>
</feature>
<sequence>MKLAVLLSILPAALAFMDAGAFFSSKSDGSGLRKLTLVESEYVDSITNDLSSLACSSDEKLVIHRVSDLSVRSLHKQLNSKVKSGLFAKYVHYDSPEALELPLSTQCKGNQIRYVDADNDASTSIGDESVLVINYADATDLDFEPKDGSNFIIQVLPSFSKPESTLEGLKHYVEDQVKENFHVELDFDDFNKRDEDLEKYEDDEFNHLVEEVEEDFRAAESYIMKEGNDLPVNIMETEDKPKASSTATPSTYPNNLFTNYEFFTPGIFSCLLVSGILVGILYTALTWLTSLEISYKSFDKQIDFEKKTE</sequence>
<evidence type="ECO:0000256" key="11">
    <source>
        <dbReference type="SAM" id="SignalP"/>
    </source>
</evidence>
<dbReference type="InterPro" id="IPR037654">
    <property type="entry name" value="Big1"/>
</dbReference>
<keyword evidence="4 10" id="KW-0812">Transmembrane</keyword>
<dbReference type="EMBL" id="CAKXYY010000009">
    <property type="protein sequence ID" value="CAH2353006.1"/>
    <property type="molecule type" value="Genomic_DNA"/>
</dbReference>
<reference evidence="13" key="1">
    <citation type="submission" date="2022-03" db="EMBL/GenBank/DDBJ databases">
        <authorList>
            <person name="Legras J.-L."/>
            <person name="Devillers H."/>
            <person name="Grondin C."/>
        </authorList>
    </citation>
    <scope>NUCLEOTIDE SEQUENCE</scope>
    <source>
        <strain evidence="13">CLIB 1423</strain>
    </source>
</reference>
<evidence type="ECO:0000256" key="10">
    <source>
        <dbReference type="SAM" id="Phobius"/>
    </source>
</evidence>
<dbReference type="GO" id="GO:0071555">
    <property type="term" value="P:cell wall organization"/>
    <property type="evidence" value="ECO:0007669"/>
    <property type="project" value="UniProtKB-KW"/>
</dbReference>
<evidence type="ECO:0000256" key="7">
    <source>
        <dbReference type="ARBA" id="ARBA00022989"/>
    </source>
</evidence>
<evidence type="ECO:0000256" key="3">
    <source>
        <dbReference type="ARBA" id="ARBA00022089"/>
    </source>
</evidence>
<evidence type="ECO:0000256" key="5">
    <source>
        <dbReference type="ARBA" id="ARBA00022729"/>
    </source>
</evidence>
<protein>
    <recommendedName>
        <fullName evidence="3">Protein BIG1</fullName>
    </recommendedName>
</protein>
<feature type="transmembrane region" description="Helical" evidence="10">
    <location>
        <begin position="262"/>
        <end position="288"/>
    </location>
</feature>
<evidence type="ECO:0000256" key="1">
    <source>
        <dbReference type="ARBA" id="ARBA00004115"/>
    </source>
</evidence>
<keyword evidence="5 11" id="KW-0732">Signal</keyword>
<dbReference type="PANTHER" id="PTHR28285:SF1">
    <property type="entry name" value="PROTEIN BIG1"/>
    <property type="match status" value="1"/>
</dbReference>
<comment type="subcellular location">
    <subcellularLocation>
        <location evidence="1">Endoplasmic reticulum membrane</location>
        <topology evidence="1">Single-pass type I membrane protein</topology>
    </subcellularLocation>
</comment>
<evidence type="ECO:0000256" key="8">
    <source>
        <dbReference type="ARBA" id="ARBA00023136"/>
    </source>
</evidence>
<comment type="caution">
    <text evidence="13">The sequence shown here is derived from an EMBL/GenBank/DDBJ whole genome shotgun (WGS) entry which is preliminary data.</text>
</comment>
<dbReference type="GO" id="GO:0009272">
    <property type="term" value="P:fungal-type cell wall biogenesis"/>
    <property type="evidence" value="ECO:0007669"/>
    <property type="project" value="TreeGrafter"/>
</dbReference>
<comment type="similarity">
    <text evidence="2">Belongs to the BIG1 family.</text>
</comment>
<dbReference type="PANTHER" id="PTHR28285">
    <property type="entry name" value="PROTEIN BIG1"/>
    <property type="match status" value="1"/>
</dbReference>
<dbReference type="Pfam" id="PF20520">
    <property type="entry name" value="Ac45-VOA1_TM"/>
    <property type="match status" value="1"/>
</dbReference>
<keyword evidence="6" id="KW-0256">Endoplasmic reticulum</keyword>
<feature type="signal peptide" evidence="11">
    <location>
        <begin position="1"/>
        <end position="15"/>
    </location>
</feature>
<evidence type="ECO:0000256" key="4">
    <source>
        <dbReference type="ARBA" id="ARBA00022692"/>
    </source>
</evidence>
<evidence type="ECO:0000256" key="2">
    <source>
        <dbReference type="ARBA" id="ARBA00008203"/>
    </source>
</evidence>
<dbReference type="Proteomes" id="UP000837801">
    <property type="component" value="Unassembled WGS sequence"/>
</dbReference>
<dbReference type="AlphaFoldDB" id="A0A9P0QR12"/>
<evidence type="ECO:0000256" key="6">
    <source>
        <dbReference type="ARBA" id="ARBA00022824"/>
    </source>
</evidence>
<keyword evidence="9" id="KW-0961">Cell wall biogenesis/degradation</keyword>
<evidence type="ECO:0000259" key="12">
    <source>
        <dbReference type="Pfam" id="PF20520"/>
    </source>
</evidence>